<feature type="binding site" evidence="6">
    <location>
        <position position="108"/>
    </location>
    <ligand>
        <name>Fe(3+)</name>
        <dbReference type="ChEBI" id="CHEBI:29034"/>
    </ligand>
</feature>
<reference evidence="8 9" key="1">
    <citation type="submission" date="2019-08" db="EMBL/GenBank/DDBJ databases">
        <authorList>
            <person name="Peeters C."/>
        </authorList>
    </citation>
    <scope>NUCLEOTIDE SEQUENCE [LARGE SCALE GENOMIC DNA]</scope>
    <source>
        <strain evidence="8 9">LMG 30175</strain>
    </source>
</reference>
<dbReference type="OrthoDB" id="528553at2"/>
<feature type="binding site" evidence="6">
    <location>
        <position position="105"/>
    </location>
    <ligand>
        <name>Fe(3+)</name>
        <dbReference type="ChEBI" id="CHEBI:29034"/>
    </ligand>
</feature>
<keyword evidence="9" id="KW-1185">Reference proteome</keyword>
<dbReference type="InterPro" id="IPR023900">
    <property type="entry name" value="CN_Hdrtase_asu/SCN_Hdrlase_gsu"/>
</dbReference>
<dbReference type="EMBL" id="CABPRZ010000006">
    <property type="protein sequence ID" value="VVD96006.1"/>
    <property type="molecule type" value="Genomic_DNA"/>
</dbReference>
<feature type="domain" description="Nitrile hydratase alpha/Thiocyanate hydrolase gamma" evidence="7">
    <location>
        <begin position="14"/>
        <end position="195"/>
    </location>
</feature>
<evidence type="ECO:0000313" key="8">
    <source>
        <dbReference type="EMBL" id="VVD96006.1"/>
    </source>
</evidence>
<comment type="similarity">
    <text evidence="1">Belongs to the nitrile hydratase subunit alpha family.</text>
</comment>
<accession>A0A5E4U7G5</accession>
<dbReference type="Gene3D" id="3.90.330.10">
    <property type="entry name" value="Nitrile hydratase alpha /Thiocyanate hydrolase gamma"/>
    <property type="match status" value="1"/>
</dbReference>
<dbReference type="GO" id="GO:0018822">
    <property type="term" value="F:nitrile hydratase activity"/>
    <property type="evidence" value="ECO:0007669"/>
    <property type="project" value="UniProtKB-EC"/>
</dbReference>
<evidence type="ECO:0000313" key="9">
    <source>
        <dbReference type="Proteomes" id="UP000414233"/>
    </source>
</evidence>
<evidence type="ECO:0000256" key="3">
    <source>
        <dbReference type="ARBA" id="ARBA00022723"/>
    </source>
</evidence>
<evidence type="ECO:0000256" key="4">
    <source>
        <dbReference type="ARBA" id="ARBA00023239"/>
    </source>
</evidence>
<dbReference type="AlphaFoldDB" id="A0A5E4U7G5"/>
<evidence type="ECO:0000256" key="1">
    <source>
        <dbReference type="ARBA" id="ARBA00009363"/>
    </source>
</evidence>
<feature type="binding site" evidence="6">
    <location>
        <position position="110"/>
    </location>
    <ligand>
        <name>Fe(3+)</name>
        <dbReference type="ChEBI" id="CHEBI:29034"/>
    </ligand>
</feature>
<evidence type="ECO:0000256" key="2">
    <source>
        <dbReference type="ARBA" id="ARBA00013079"/>
    </source>
</evidence>
<dbReference type="PIRSF" id="PIRSF001426">
    <property type="entry name" value="NHase_alpha"/>
    <property type="match status" value="1"/>
</dbReference>
<keyword evidence="4 8" id="KW-0456">Lyase</keyword>
<evidence type="ECO:0000256" key="6">
    <source>
        <dbReference type="PIRSR" id="PIRSR001426-1"/>
    </source>
</evidence>
<dbReference type="RefSeq" id="WP_150696728.1">
    <property type="nucleotide sequence ID" value="NZ_CABPRZ010000006.1"/>
</dbReference>
<dbReference type="GO" id="GO:0046914">
    <property type="term" value="F:transition metal ion binding"/>
    <property type="evidence" value="ECO:0007669"/>
    <property type="project" value="InterPro"/>
</dbReference>
<dbReference type="Pfam" id="PF02979">
    <property type="entry name" value="NHase_alpha"/>
    <property type="match status" value="1"/>
</dbReference>
<dbReference type="InterPro" id="IPR036648">
    <property type="entry name" value="CN_Hdrase_a/SCN_Hdrase_g_sf"/>
</dbReference>
<protein>
    <recommendedName>
        <fullName evidence="2">nitrile hydratase</fullName>
        <ecNumber evidence="2">4.2.1.84</ecNumber>
    </recommendedName>
</protein>
<dbReference type="InterPro" id="IPR004232">
    <property type="entry name" value="CN_Hdrtase_a/SCN_Hdrlase_g"/>
</dbReference>
<comment type="catalytic activity">
    <reaction evidence="5">
        <text>an aliphatic primary amide = an aliphatic nitrile + H2O</text>
        <dbReference type="Rhea" id="RHEA:12673"/>
        <dbReference type="ChEBI" id="CHEBI:15377"/>
        <dbReference type="ChEBI" id="CHEBI:65285"/>
        <dbReference type="ChEBI" id="CHEBI:80291"/>
        <dbReference type="EC" id="4.2.1.84"/>
    </reaction>
</comment>
<dbReference type="SUPFAM" id="SSF56209">
    <property type="entry name" value="Nitrile hydratase alpha chain"/>
    <property type="match status" value="1"/>
</dbReference>
<dbReference type="InterPro" id="IPR018141">
    <property type="entry name" value="Nitrile_hydratase_asu"/>
</dbReference>
<feature type="binding site" evidence="6">
    <location>
        <position position="109"/>
    </location>
    <ligand>
        <name>Fe(3+)</name>
        <dbReference type="ChEBI" id="CHEBI:29034"/>
    </ligand>
</feature>
<name>A0A5E4U7G5_9BURK</name>
<dbReference type="EC" id="4.2.1.84" evidence="2"/>
<evidence type="ECO:0000256" key="5">
    <source>
        <dbReference type="ARBA" id="ARBA00044877"/>
    </source>
</evidence>
<gene>
    <name evidence="8" type="ORF">PTE30175_01807</name>
</gene>
<proteinExistence type="inferred from homology"/>
<dbReference type="Proteomes" id="UP000414233">
    <property type="component" value="Unassembled WGS sequence"/>
</dbReference>
<keyword evidence="6" id="KW-0408">Iron</keyword>
<evidence type="ECO:0000259" key="7">
    <source>
        <dbReference type="Pfam" id="PF02979"/>
    </source>
</evidence>
<sequence length="201" mass="22184">MSEHHHHPHELSEGEVRARALESLLREKGVLQGPVIDEIIDTYTNDIGPMNGARAVAKAWVDPEYKKRLLQNATAAVAELGISGMEGENLVAVENTDDVHHVIVCTLCSCYPWPVLGLPPRWYKDAPYRARVVREPRAVLAEFGTSVPESKPVKVLDSNVEVRYFIVPQRPKGTEGFAEEALAKLVTRDSMVGVTVLPDVA</sequence>
<dbReference type="NCBIfam" id="TIGR01323">
    <property type="entry name" value="nitrile_alph"/>
    <property type="match status" value="1"/>
</dbReference>
<organism evidence="8 9">
    <name type="scientific">Pandoraea terrae</name>
    <dbReference type="NCBI Taxonomy" id="1537710"/>
    <lineage>
        <taxon>Bacteria</taxon>
        <taxon>Pseudomonadati</taxon>
        <taxon>Pseudomonadota</taxon>
        <taxon>Betaproteobacteria</taxon>
        <taxon>Burkholderiales</taxon>
        <taxon>Burkholderiaceae</taxon>
        <taxon>Pandoraea</taxon>
    </lineage>
</organism>
<keyword evidence="3 6" id="KW-0479">Metal-binding</keyword>